<organism evidence="4 5">
    <name type="scientific">Dictyostelium firmibasis</name>
    <dbReference type="NCBI Taxonomy" id="79012"/>
    <lineage>
        <taxon>Eukaryota</taxon>
        <taxon>Amoebozoa</taxon>
        <taxon>Evosea</taxon>
        <taxon>Eumycetozoa</taxon>
        <taxon>Dictyostelia</taxon>
        <taxon>Dictyosteliales</taxon>
        <taxon>Dictyosteliaceae</taxon>
        <taxon>Dictyostelium</taxon>
    </lineage>
</organism>
<dbReference type="PANTHER" id="PTHR20913">
    <property type="entry name" value="TBC1 DOMAIN FAMILY MEMBER 20/GTPASE"/>
    <property type="match status" value="1"/>
</dbReference>
<dbReference type="GO" id="GO:0006888">
    <property type="term" value="P:endoplasmic reticulum to Golgi vesicle-mediated transport"/>
    <property type="evidence" value="ECO:0007669"/>
    <property type="project" value="TreeGrafter"/>
</dbReference>
<dbReference type="Proteomes" id="UP001344447">
    <property type="component" value="Unassembled WGS sequence"/>
</dbReference>
<keyword evidence="5" id="KW-1185">Reference proteome</keyword>
<feature type="domain" description="Rab-GAP TBC" evidence="3">
    <location>
        <begin position="40"/>
        <end position="223"/>
    </location>
</feature>
<dbReference type="PANTHER" id="PTHR20913:SF7">
    <property type="entry name" value="RE60063P"/>
    <property type="match status" value="1"/>
</dbReference>
<dbReference type="FunFam" id="1.10.8.1310:FF:000005">
    <property type="entry name" value="GTPase-activating protein gyp10"/>
    <property type="match status" value="1"/>
</dbReference>
<gene>
    <name evidence="4" type="ORF">RB653_001740</name>
</gene>
<evidence type="ECO:0000259" key="3">
    <source>
        <dbReference type="PROSITE" id="PS50086"/>
    </source>
</evidence>
<dbReference type="FunFam" id="1.10.472.80:FF:000100">
    <property type="entry name" value="TBC1 domain protein"/>
    <property type="match status" value="1"/>
</dbReference>
<evidence type="ECO:0000313" key="4">
    <source>
        <dbReference type="EMBL" id="KAK5581703.1"/>
    </source>
</evidence>
<dbReference type="AlphaFoldDB" id="A0AAN7UH68"/>
<sequence>MFTDRERLEAQKIRVIKDCLNETPIDIEGLKRCAIEEFGFVNKVLRKRIWPILLNIDTNNITNHLQKIINHKDTDQVSKDVERSMWRFTKGNSQLRNRKKPELTRIVNGVLSIHPQLYYFQGYHEIASVLLLITDERLAFAMLERLSIYHFNDCMLPNFAEVLKVLNLIFPLISMVDQQVYNFLIKSQVQPMFAISWILTWFSHNLDELDIAARVYDYLLSAHPMASIYLSVGVIINLRETLLGLECSFDSIHAFFTSNLPELDFNNIIKQTSSLLEKIPPSKLQSSSKVYLLPESQLNKYPYDWMIFNNKSSKSNKFIKESGKGSNQKRQQRQIYKFIFFILFGSISLFGTFVFLSIKSPNTFKHINPFLSPLLFNFFNNRFNQNNITVSDIGNNSVSNFEQ</sequence>
<dbReference type="InterPro" id="IPR045913">
    <property type="entry name" value="TBC20/Gyp8-like"/>
</dbReference>
<keyword evidence="2" id="KW-0472">Membrane</keyword>
<evidence type="ECO:0000256" key="2">
    <source>
        <dbReference type="SAM" id="Phobius"/>
    </source>
</evidence>
<accession>A0AAN7UH68</accession>
<keyword evidence="2" id="KW-1133">Transmembrane helix</keyword>
<name>A0AAN7UH68_9MYCE</name>
<keyword evidence="2" id="KW-0812">Transmembrane</keyword>
<proteinExistence type="predicted"/>
<protein>
    <recommendedName>
        <fullName evidence="3">Rab-GAP TBC domain-containing protein</fullName>
    </recommendedName>
</protein>
<dbReference type="SUPFAM" id="SSF47923">
    <property type="entry name" value="Ypt/Rab-GAP domain of gyp1p"/>
    <property type="match status" value="2"/>
</dbReference>
<keyword evidence="1" id="KW-0343">GTPase activation</keyword>
<comment type="caution">
    <text evidence="4">The sequence shown here is derived from an EMBL/GenBank/DDBJ whole genome shotgun (WGS) entry which is preliminary data.</text>
</comment>
<dbReference type="SMART" id="SM00164">
    <property type="entry name" value="TBC"/>
    <property type="match status" value="1"/>
</dbReference>
<dbReference type="Gene3D" id="1.10.472.80">
    <property type="entry name" value="Ypt/Rab-GAP domain of gyp1p, domain 3"/>
    <property type="match status" value="1"/>
</dbReference>
<dbReference type="Pfam" id="PF00566">
    <property type="entry name" value="RabGAP-TBC"/>
    <property type="match status" value="1"/>
</dbReference>
<dbReference type="InterPro" id="IPR000195">
    <property type="entry name" value="Rab-GAP-TBC_dom"/>
</dbReference>
<dbReference type="EMBL" id="JAVFKY010000002">
    <property type="protein sequence ID" value="KAK5581703.1"/>
    <property type="molecule type" value="Genomic_DNA"/>
</dbReference>
<dbReference type="PROSITE" id="PS50086">
    <property type="entry name" value="TBC_RABGAP"/>
    <property type="match status" value="1"/>
</dbReference>
<evidence type="ECO:0000256" key="1">
    <source>
        <dbReference type="ARBA" id="ARBA00022468"/>
    </source>
</evidence>
<dbReference type="Gene3D" id="1.10.8.1310">
    <property type="match status" value="1"/>
</dbReference>
<dbReference type="GO" id="GO:0005096">
    <property type="term" value="F:GTPase activator activity"/>
    <property type="evidence" value="ECO:0007669"/>
    <property type="project" value="UniProtKB-KW"/>
</dbReference>
<dbReference type="GO" id="GO:0005789">
    <property type="term" value="C:endoplasmic reticulum membrane"/>
    <property type="evidence" value="ECO:0007669"/>
    <property type="project" value="TreeGrafter"/>
</dbReference>
<reference evidence="4 5" key="1">
    <citation type="submission" date="2023-11" db="EMBL/GenBank/DDBJ databases">
        <title>Dfirmibasis_genome.</title>
        <authorList>
            <person name="Edelbroek B."/>
            <person name="Kjellin J."/>
            <person name="Jerlstrom-Hultqvist J."/>
            <person name="Soderbom F."/>
        </authorList>
    </citation>
    <scope>NUCLEOTIDE SEQUENCE [LARGE SCALE GENOMIC DNA]</scope>
    <source>
        <strain evidence="4 5">TNS-C-14</strain>
    </source>
</reference>
<feature type="transmembrane region" description="Helical" evidence="2">
    <location>
        <begin position="338"/>
        <end position="358"/>
    </location>
</feature>
<dbReference type="InterPro" id="IPR035969">
    <property type="entry name" value="Rab-GAP_TBC_sf"/>
</dbReference>
<evidence type="ECO:0000313" key="5">
    <source>
        <dbReference type="Proteomes" id="UP001344447"/>
    </source>
</evidence>